<dbReference type="Pfam" id="PF02543">
    <property type="entry name" value="Carbam_trans_N"/>
    <property type="match status" value="1"/>
</dbReference>
<reference evidence="4 5" key="1">
    <citation type="submission" date="2021-08" db="EMBL/GenBank/DDBJ databases">
        <title>Rheinheimera aquimaris sp. nov., isolated from seawater of the East Sea in Korea.</title>
        <authorList>
            <person name="Kim K.H."/>
            <person name="Wenting R."/>
            <person name="Kim K.R."/>
            <person name="Jeon C.O."/>
        </authorList>
    </citation>
    <scope>NUCLEOTIDE SEQUENCE [LARGE SCALE GENOMIC DNA]</scope>
    <source>
        <strain evidence="4 5">MA-13</strain>
    </source>
</reference>
<sequence length="578" mass="64066">MKKRYLGIAATVHDPAIAIIDENGVLLFAEALERSMQCKIAWDISPIGMFTYLENTLSRFHSDDVIWSVGLSWNYDAKRQIINTDEGSTTIDISVAPNKAAIPDPQWGRWLLELQTQYLNRLDKILPFTISSITGQPNIAIEHFDHHLTHAANASYFYAGAQPALVVIADGEGEVGSLSCFKLAGGKLERIGRSWGPGSLGGFYGTITNLIGFDLRKGEEWKVMGLSAYGQFDQEIYQDLEPLVNLHKGTILAPDDEYREFVISKYSRLRQHLKDNVMLAANIAFAAQRIFEEKMLLLLKYYQNKSGLKHLVLGGGCALNSRFNGLLSELGIFESVFVPPAPGDDGNAVGVAALLFEQDNVGHSCLVKPQFTSPYLGNEVDTVVLQRAVEQYEKVEKCPNHAMLCQVIAKELANGKLVGWVQGRAEFGPRALGNRSILANPSIPDIKNIINRRVKFRESYRPFAPAILDEHGTDWFAQYQYWPYMGAAITFATGKGIEVEGVVHEDGTGRVQSVSEETNPLFYNLISAFYKETGIPILLNTSLNVMGKPIVHSVEDALATFVTSGLDILVINDCIFRK</sequence>
<evidence type="ECO:0000259" key="2">
    <source>
        <dbReference type="Pfam" id="PF02543"/>
    </source>
</evidence>
<evidence type="ECO:0000313" key="4">
    <source>
        <dbReference type="EMBL" id="MBZ9610341.1"/>
    </source>
</evidence>
<dbReference type="Gene3D" id="3.90.870.20">
    <property type="entry name" value="Carbamoyltransferase, C-terminal domain"/>
    <property type="match status" value="1"/>
</dbReference>
<dbReference type="CDD" id="cd24033">
    <property type="entry name" value="ASKHA_NBD_NodU_CmcH-like_N"/>
    <property type="match status" value="1"/>
</dbReference>
<dbReference type="InterPro" id="IPR051338">
    <property type="entry name" value="NodU/CmcH_Carbamoyltrnsfr"/>
</dbReference>
<dbReference type="Pfam" id="PF16861">
    <property type="entry name" value="Carbam_trans_C"/>
    <property type="match status" value="1"/>
</dbReference>
<comment type="caution">
    <text evidence="4">The sequence shown here is derived from an EMBL/GenBank/DDBJ whole genome shotgun (WGS) entry which is preliminary data.</text>
</comment>
<proteinExistence type="inferred from homology"/>
<feature type="domain" description="Carbamoyltransferase C-terminal" evidence="3">
    <location>
        <begin position="409"/>
        <end position="578"/>
    </location>
</feature>
<dbReference type="InterPro" id="IPR043129">
    <property type="entry name" value="ATPase_NBD"/>
</dbReference>
<dbReference type="PANTHER" id="PTHR34847:SF1">
    <property type="entry name" value="NODULATION PROTEIN U"/>
    <property type="match status" value="1"/>
</dbReference>
<feature type="domain" description="Carbamoyltransferase" evidence="2">
    <location>
        <begin position="5"/>
        <end position="352"/>
    </location>
</feature>
<dbReference type="Gene3D" id="3.30.420.40">
    <property type="match status" value="2"/>
</dbReference>
<comment type="similarity">
    <text evidence="1">Belongs to the NodU/CmcH family.</text>
</comment>
<dbReference type="InterPro" id="IPR038152">
    <property type="entry name" value="Carbam_trans_C_sf"/>
</dbReference>
<gene>
    <name evidence="4" type="ORF">I4W93_001905</name>
</gene>
<dbReference type="InterPro" id="IPR003696">
    <property type="entry name" value="Carbtransf_dom"/>
</dbReference>
<evidence type="ECO:0000256" key="1">
    <source>
        <dbReference type="ARBA" id="ARBA00006129"/>
    </source>
</evidence>
<evidence type="ECO:0000313" key="5">
    <source>
        <dbReference type="Proteomes" id="UP000663814"/>
    </source>
</evidence>
<dbReference type="RefSeq" id="WP_205310121.1">
    <property type="nucleotide sequence ID" value="NZ_JAERPS020000001.1"/>
</dbReference>
<dbReference type="EMBL" id="JAERPS020000001">
    <property type="protein sequence ID" value="MBZ9610341.1"/>
    <property type="molecule type" value="Genomic_DNA"/>
</dbReference>
<evidence type="ECO:0008006" key="6">
    <source>
        <dbReference type="Google" id="ProtNLM"/>
    </source>
</evidence>
<keyword evidence="5" id="KW-1185">Reference proteome</keyword>
<dbReference type="InterPro" id="IPR031730">
    <property type="entry name" value="Carbam_trans_C"/>
</dbReference>
<dbReference type="Proteomes" id="UP000663814">
    <property type="component" value="Unassembled WGS sequence"/>
</dbReference>
<evidence type="ECO:0000259" key="3">
    <source>
        <dbReference type="Pfam" id="PF16861"/>
    </source>
</evidence>
<protein>
    <recommendedName>
        <fullName evidence="6">Carbamoyltransferase</fullName>
    </recommendedName>
</protein>
<organism evidence="4 5">
    <name type="scientific">Rheinheimera maricola</name>
    <dbReference type="NCBI Taxonomy" id="2793282"/>
    <lineage>
        <taxon>Bacteria</taxon>
        <taxon>Pseudomonadati</taxon>
        <taxon>Pseudomonadota</taxon>
        <taxon>Gammaproteobacteria</taxon>
        <taxon>Chromatiales</taxon>
        <taxon>Chromatiaceae</taxon>
        <taxon>Rheinheimera</taxon>
    </lineage>
</organism>
<dbReference type="PANTHER" id="PTHR34847">
    <property type="entry name" value="NODULATION PROTEIN U"/>
    <property type="match status" value="1"/>
</dbReference>
<accession>A0ABS7X4X3</accession>
<dbReference type="SUPFAM" id="SSF53067">
    <property type="entry name" value="Actin-like ATPase domain"/>
    <property type="match status" value="1"/>
</dbReference>
<name>A0ABS7X4X3_9GAMM</name>